<dbReference type="EC" id="3.2.1.17" evidence="7"/>
<evidence type="ECO:0000256" key="4">
    <source>
        <dbReference type="ARBA" id="ARBA00022801"/>
    </source>
</evidence>
<dbReference type="CDD" id="cd00737">
    <property type="entry name" value="lyz_endolysin_autolysin"/>
    <property type="match status" value="1"/>
</dbReference>
<comment type="catalytic activity">
    <reaction evidence="1 7">
        <text>Hydrolysis of (1-&gt;4)-beta-linkages between N-acetylmuramic acid and N-acetyl-D-glucosamine residues in a peptidoglycan and between N-acetyl-D-glucosamine residues in chitodextrins.</text>
        <dbReference type="EC" id="3.2.1.17"/>
    </reaction>
</comment>
<evidence type="ECO:0000256" key="1">
    <source>
        <dbReference type="ARBA" id="ARBA00000632"/>
    </source>
</evidence>
<dbReference type="InterPro" id="IPR051018">
    <property type="entry name" value="Bacteriophage_GH24"/>
</dbReference>
<dbReference type="InterPro" id="IPR023347">
    <property type="entry name" value="Lysozyme_dom_sf"/>
</dbReference>
<dbReference type="Pfam" id="PF00959">
    <property type="entry name" value="Phage_lysozyme"/>
    <property type="match status" value="1"/>
</dbReference>
<dbReference type="GO" id="GO:0042742">
    <property type="term" value="P:defense response to bacterium"/>
    <property type="evidence" value="ECO:0007669"/>
    <property type="project" value="UniProtKB-KW"/>
</dbReference>
<dbReference type="GO" id="GO:0003796">
    <property type="term" value="F:lysozyme activity"/>
    <property type="evidence" value="ECO:0007669"/>
    <property type="project" value="UniProtKB-EC"/>
</dbReference>
<dbReference type="EMBL" id="QJJY01000001">
    <property type="protein sequence ID" value="PXX41074.1"/>
    <property type="molecule type" value="Genomic_DNA"/>
</dbReference>
<keyword evidence="5" id="KW-1035">Host cytoplasm</keyword>
<dbReference type="RefSeq" id="WP_072438813.1">
    <property type="nucleotide sequence ID" value="NZ_QJJY01000001.1"/>
</dbReference>
<dbReference type="PANTHER" id="PTHR38107">
    <property type="match status" value="1"/>
</dbReference>
<keyword evidence="6 7" id="KW-0326">Glycosidase</keyword>
<evidence type="ECO:0000313" key="8">
    <source>
        <dbReference type="EMBL" id="PXX41074.1"/>
    </source>
</evidence>
<dbReference type="GO" id="GO:0009253">
    <property type="term" value="P:peptidoglycan catabolic process"/>
    <property type="evidence" value="ECO:0007669"/>
    <property type="project" value="InterPro"/>
</dbReference>
<dbReference type="InterPro" id="IPR023346">
    <property type="entry name" value="Lysozyme-like_dom_sf"/>
</dbReference>
<keyword evidence="2 7" id="KW-0929">Antimicrobial</keyword>
<evidence type="ECO:0000256" key="5">
    <source>
        <dbReference type="ARBA" id="ARBA00023200"/>
    </source>
</evidence>
<dbReference type="AlphaFoldDB" id="A0A318J105"/>
<sequence length="147" mass="15966">MNWLEMAIDLAKQFEGCELKAYPDPAKGWLVPTIGYGATGYGINRDTVWTQDQADSDLVNRMRTIGSQLNTLVKVPMTDEQKGALADFAYNLGLTALSNSTLLRLFNSGDAQAASGEFGKWIHAGGVTLPGLVKRRDAERALFLLGS</sequence>
<evidence type="ECO:0000256" key="6">
    <source>
        <dbReference type="ARBA" id="ARBA00023295"/>
    </source>
</evidence>
<accession>A0A318J105</accession>
<evidence type="ECO:0000256" key="7">
    <source>
        <dbReference type="RuleBase" id="RU003788"/>
    </source>
</evidence>
<keyword evidence="3 7" id="KW-0081">Bacteriolytic enzyme</keyword>
<proteinExistence type="inferred from homology"/>
<dbReference type="GO" id="GO:0031640">
    <property type="term" value="P:killing of cells of another organism"/>
    <property type="evidence" value="ECO:0007669"/>
    <property type="project" value="UniProtKB-KW"/>
</dbReference>
<protein>
    <recommendedName>
        <fullName evidence="7">Lysozyme</fullName>
        <ecNumber evidence="7">3.2.1.17</ecNumber>
    </recommendedName>
</protein>
<dbReference type="Gene3D" id="1.10.530.40">
    <property type="match status" value="1"/>
</dbReference>
<organism evidence="8 9">
    <name type="scientific">Burkholderia pyrrocinia</name>
    <name type="common">Pseudomonas pyrrocinia</name>
    <dbReference type="NCBI Taxonomy" id="60550"/>
    <lineage>
        <taxon>Bacteria</taxon>
        <taxon>Pseudomonadati</taxon>
        <taxon>Pseudomonadota</taxon>
        <taxon>Betaproteobacteria</taxon>
        <taxon>Burkholderiales</taxon>
        <taxon>Burkholderiaceae</taxon>
        <taxon>Burkholderia</taxon>
        <taxon>Burkholderia cepacia complex</taxon>
    </lineage>
</organism>
<gene>
    <name evidence="8" type="ORF">NA66_1001684</name>
</gene>
<dbReference type="SUPFAM" id="SSF53955">
    <property type="entry name" value="Lysozyme-like"/>
    <property type="match status" value="1"/>
</dbReference>
<evidence type="ECO:0000256" key="3">
    <source>
        <dbReference type="ARBA" id="ARBA00022638"/>
    </source>
</evidence>
<evidence type="ECO:0000256" key="2">
    <source>
        <dbReference type="ARBA" id="ARBA00022529"/>
    </source>
</evidence>
<comment type="similarity">
    <text evidence="7">Belongs to the glycosyl hydrolase 24 family.</text>
</comment>
<dbReference type="HAMAP" id="MF_04110">
    <property type="entry name" value="ENDOLYSIN_T4"/>
    <property type="match status" value="1"/>
</dbReference>
<comment type="caution">
    <text evidence="8">The sequence shown here is derived from an EMBL/GenBank/DDBJ whole genome shotgun (WGS) entry which is preliminary data.</text>
</comment>
<dbReference type="Proteomes" id="UP000247755">
    <property type="component" value="Unassembled WGS sequence"/>
</dbReference>
<dbReference type="PANTHER" id="PTHR38107:SF3">
    <property type="entry name" value="LYSOZYME RRRD-RELATED"/>
    <property type="match status" value="1"/>
</dbReference>
<name>A0A318J105_BURPY</name>
<evidence type="ECO:0000313" key="9">
    <source>
        <dbReference type="Proteomes" id="UP000247755"/>
    </source>
</evidence>
<dbReference type="InterPro" id="IPR002196">
    <property type="entry name" value="Glyco_hydro_24"/>
</dbReference>
<keyword evidence="4 7" id="KW-0378">Hydrolase</keyword>
<dbReference type="InterPro" id="IPR034690">
    <property type="entry name" value="Endolysin_T4_type"/>
</dbReference>
<dbReference type="InterPro" id="IPR033907">
    <property type="entry name" value="Endolysin_autolysin"/>
</dbReference>
<reference evidence="8 9" key="1">
    <citation type="submission" date="2018-05" db="EMBL/GenBank/DDBJ databases">
        <title>Comparative genomics of bacterial root endophytes of switchgrass collected from native prairies over two seasons.</title>
        <authorList>
            <person name="Tang Y."/>
        </authorList>
    </citation>
    <scope>NUCLEOTIDE SEQUENCE [LARGE SCALE GENOMIC DNA]</scope>
    <source>
        <strain evidence="8 9">NFIX32</strain>
    </source>
</reference>
<dbReference type="GO" id="GO:0016998">
    <property type="term" value="P:cell wall macromolecule catabolic process"/>
    <property type="evidence" value="ECO:0007669"/>
    <property type="project" value="InterPro"/>
</dbReference>